<protein>
    <submittedName>
        <fullName evidence="2">Hydroxysqualene dehydroxylase HpnE</fullName>
        <ecNumber evidence="2">1.17.8.1</ecNumber>
    </submittedName>
</protein>
<dbReference type="EC" id="1.17.8.1" evidence="2"/>
<gene>
    <name evidence="2" type="primary">hpnE</name>
    <name evidence="2" type="ORF">ACFSCW_11930</name>
</gene>
<dbReference type="SUPFAM" id="SSF51905">
    <property type="entry name" value="FAD/NAD(P)-binding domain"/>
    <property type="match status" value="1"/>
</dbReference>
<dbReference type="PANTHER" id="PTHR42923:SF47">
    <property type="entry name" value="BLR3003 PROTEIN"/>
    <property type="match status" value="1"/>
</dbReference>
<dbReference type="InterPro" id="IPR036188">
    <property type="entry name" value="FAD/NAD-bd_sf"/>
</dbReference>
<evidence type="ECO:0000313" key="3">
    <source>
        <dbReference type="Proteomes" id="UP001597115"/>
    </source>
</evidence>
<dbReference type="Proteomes" id="UP001597115">
    <property type="component" value="Unassembled WGS sequence"/>
</dbReference>
<dbReference type="EMBL" id="JBHUDY010000001">
    <property type="protein sequence ID" value="MFD1612509.1"/>
    <property type="molecule type" value="Genomic_DNA"/>
</dbReference>
<organism evidence="2 3">
    <name type="scientific">Sphingomonas tabacisoli</name>
    <dbReference type="NCBI Taxonomy" id="2249466"/>
    <lineage>
        <taxon>Bacteria</taxon>
        <taxon>Pseudomonadati</taxon>
        <taxon>Pseudomonadota</taxon>
        <taxon>Alphaproteobacteria</taxon>
        <taxon>Sphingomonadales</taxon>
        <taxon>Sphingomonadaceae</taxon>
        <taxon>Sphingomonas</taxon>
    </lineage>
</organism>
<dbReference type="Gene3D" id="3.50.50.60">
    <property type="entry name" value="FAD/NAD(P)-binding domain"/>
    <property type="match status" value="2"/>
</dbReference>
<dbReference type="NCBIfam" id="TIGR03467">
    <property type="entry name" value="HpnE"/>
    <property type="match status" value="1"/>
</dbReference>
<feature type="domain" description="Amine oxidase" evidence="1">
    <location>
        <begin position="13"/>
        <end position="411"/>
    </location>
</feature>
<reference evidence="3" key="1">
    <citation type="journal article" date="2019" name="Int. J. Syst. Evol. Microbiol.">
        <title>The Global Catalogue of Microorganisms (GCM) 10K type strain sequencing project: providing services to taxonomists for standard genome sequencing and annotation.</title>
        <authorList>
            <consortium name="The Broad Institute Genomics Platform"/>
            <consortium name="The Broad Institute Genome Sequencing Center for Infectious Disease"/>
            <person name="Wu L."/>
            <person name="Ma J."/>
        </authorList>
    </citation>
    <scope>NUCLEOTIDE SEQUENCE [LARGE SCALE GENOMIC DNA]</scope>
    <source>
        <strain evidence="3">CGMCC 1.16275</strain>
    </source>
</reference>
<name>A0ABW4I3J4_9SPHN</name>
<accession>A0ABW4I3J4</accession>
<evidence type="ECO:0000313" key="2">
    <source>
        <dbReference type="EMBL" id="MFD1612509.1"/>
    </source>
</evidence>
<dbReference type="GO" id="GO:0016491">
    <property type="term" value="F:oxidoreductase activity"/>
    <property type="evidence" value="ECO:0007669"/>
    <property type="project" value="UniProtKB-KW"/>
</dbReference>
<dbReference type="InterPro" id="IPR017830">
    <property type="entry name" value="SQase_HpnE"/>
</dbReference>
<evidence type="ECO:0000259" key="1">
    <source>
        <dbReference type="Pfam" id="PF01593"/>
    </source>
</evidence>
<proteinExistence type="predicted"/>
<keyword evidence="2" id="KW-0560">Oxidoreductase</keyword>
<dbReference type="RefSeq" id="WP_380889446.1">
    <property type="nucleotide sequence ID" value="NZ_JBHUDY010000001.1"/>
</dbReference>
<sequence>MSFTRATVIGAGLAGLSAAVALRRAGLSVRVMDAAAQAGGRCRSYRDPQLGLVIDNGNHLVLSGNLAVARFRERVGATTPLAGPETADFAFRDLTNGEHWTVRINDGVVPWWILSADRRVPGTTVTNYLPVARLMRGREGRIDEMLAPSGPVWERLLAPVLLAALNTQPGEASAALAGAVLRETLAKGGRAMRPRIAEPSLASCFIDPALAWLEREGAPVQLGRRLQAIELTDDRITSLNWPGENEAVADDELIVLAVPAWIAADLLPSLTVPTEHRAIVNGHFAFPAPGNAPKMLGLIGGTAEWLFAFPDRLSITVSAAEAIVDMDREQLAGIFWADICRALGIDAPMPAWQIVKEKRATFAATPEQNARRPGARTRWRNLVLAGDWTATGLPATIEGALRSGETAAAVALANARS</sequence>
<dbReference type="Gene3D" id="3.90.660.10">
    <property type="match status" value="2"/>
</dbReference>
<comment type="caution">
    <text evidence="2">The sequence shown here is derived from an EMBL/GenBank/DDBJ whole genome shotgun (WGS) entry which is preliminary data.</text>
</comment>
<dbReference type="InterPro" id="IPR002937">
    <property type="entry name" value="Amino_oxidase"/>
</dbReference>
<keyword evidence="3" id="KW-1185">Reference proteome</keyword>
<dbReference type="PANTHER" id="PTHR42923">
    <property type="entry name" value="PROTOPORPHYRINOGEN OXIDASE"/>
    <property type="match status" value="1"/>
</dbReference>
<dbReference type="Pfam" id="PF01593">
    <property type="entry name" value="Amino_oxidase"/>
    <property type="match status" value="1"/>
</dbReference>
<dbReference type="InterPro" id="IPR050464">
    <property type="entry name" value="Zeta_carotene_desat/Oxidored"/>
</dbReference>